<accession>A0A9N8F254</accession>
<dbReference type="PANTHER" id="PTHR28532">
    <property type="entry name" value="GEO13458P1"/>
    <property type="match status" value="1"/>
</dbReference>
<organism evidence="2 3">
    <name type="scientific">Seminavis robusta</name>
    <dbReference type="NCBI Taxonomy" id="568900"/>
    <lineage>
        <taxon>Eukaryota</taxon>
        <taxon>Sar</taxon>
        <taxon>Stramenopiles</taxon>
        <taxon>Ochrophyta</taxon>
        <taxon>Bacillariophyta</taxon>
        <taxon>Bacillariophyceae</taxon>
        <taxon>Bacillariophycidae</taxon>
        <taxon>Naviculales</taxon>
        <taxon>Naviculaceae</taxon>
        <taxon>Seminavis</taxon>
    </lineage>
</organism>
<evidence type="ECO:0000313" key="3">
    <source>
        <dbReference type="Proteomes" id="UP001153069"/>
    </source>
</evidence>
<evidence type="ECO:0008006" key="4">
    <source>
        <dbReference type="Google" id="ProtNLM"/>
    </source>
</evidence>
<feature type="compositionally biased region" description="Low complexity" evidence="1">
    <location>
        <begin position="1"/>
        <end position="11"/>
    </location>
</feature>
<dbReference type="PANTHER" id="PTHR28532:SF1">
    <property type="entry name" value="ORAL CANCER OVEREXPRESSED 1"/>
    <property type="match status" value="1"/>
</dbReference>
<name>A0A9N8F254_9STRA</name>
<feature type="region of interest" description="Disordered" evidence="1">
    <location>
        <begin position="1"/>
        <end position="20"/>
    </location>
</feature>
<reference evidence="2" key="1">
    <citation type="submission" date="2020-06" db="EMBL/GenBank/DDBJ databases">
        <authorList>
            <consortium name="Plant Systems Biology data submission"/>
        </authorList>
    </citation>
    <scope>NUCLEOTIDE SEQUENCE</scope>
    <source>
        <strain evidence="2">D6</strain>
    </source>
</reference>
<sequence length="216" mass="23260">MSSTDNNNSNTKDSDQADAWDDLCVNPQQVALETGRQEGRQAGLVSGFNDGKTVGIVKGVEYGMEVGFVKGVVKELSDALLALDNNNADNSNNRFGDAAKVERIQNTLQSLTTLLDAFPSPQESFQGTGIVGQLNSASDDNDDEEALLSGKDGKSSTDLEGHMQRIRAKFKLLMVQLRWNNFSLKAVMDAATAVGGKDDNPTENQTATMIPPTSDW</sequence>
<comment type="caution">
    <text evidence="2">The sequence shown here is derived from an EMBL/GenBank/DDBJ whole genome shotgun (WGS) entry which is preliminary data.</text>
</comment>
<dbReference type="EMBL" id="CAICTM010002433">
    <property type="protein sequence ID" value="CAB9529229.1"/>
    <property type="molecule type" value="Genomic_DNA"/>
</dbReference>
<dbReference type="InterPro" id="IPR052436">
    <property type="entry name" value="LTO1_adapter"/>
</dbReference>
<feature type="region of interest" description="Disordered" evidence="1">
    <location>
        <begin position="195"/>
        <end position="216"/>
    </location>
</feature>
<gene>
    <name evidence="2" type="ORF">SEMRO_2435_G327560.1</name>
</gene>
<proteinExistence type="predicted"/>
<protein>
    <recommendedName>
        <fullName evidence="4">Protein YAE1</fullName>
    </recommendedName>
</protein>
<feature type="region of interest" description="Disordered" evidence="1">
    <location>
        <begin position="131"/>
        <end position="159"/>
    </location>
</feature>
<evidence type="ECO:0000256" key="1">
    <source>
        <dbReference type="SAM" id="MobiDB-lite"/>
    </source>
</evidence>
<dbReference type="AlphaFoldDB" id="A0A9N8F254"/>
<keyword evidence="3" id="KW-1185">Reference proteome</keyword>
<dbReference type="OrthoDB" id="48036at2759"/>
<evidence type="ECO:0000313" key="2">
    <source>
        <dbReference type="EMBL" id="CAB9529229.1"/>
    </source>
</evidence>
<dbReference type="Proteomes" id="UP001153069">
    <property type="component" value="Unassembled WGS sequence"/>
</dbReference>